<dbReference type="PRINTS" id="PR00080">
    <property type="entry name" value="SDRFAMILY"/>
</dbReference>
<evidence type="ECO:0000256" key="1">
    <source>
        <dbReference type="ARBA" id="ARBA00006484"/>
    </source>
</evidence>
<evidence type="ECO:0000256" key="2">
    <source>
        <dbReference type="ARBA" id="ARBA00023002"/>
    </source>
</evidence>
<accession>A0A060TGW6</accession>
<dbReference type="AlphaFoldDB" id="A0A060TGW6"/>
<feature type="transmembrane region" description="Helical" evidence="4">
    <location>
        <begin position="69"/>
        <end position="89"/>
    </location>
</feature>
<proteinExistence type="inferred from homology"/>
<evidence type="ECO:0000313" key="5">
    <source>
        <dbReference type="EMBL" id="CDP38082.1"/>
    </source>
</evidence>
<feature type="transmembrane region" description="Helical" evidence="4">
    <location>
        <begin position="36"/>
        <end position="57"/>
    </location>
</feature>
<dbReference type="GO" id="GO:0016616">
    <property type="term" value="F:oxidoreductase activity, acting on the CH-OH group of donors, NAD or NADP as acceptor"/>
    <property type="evidence" value="ECO:0007669"/>
    <property type="project" value="TreeGrafter"/>
</dbReference>
<gene>
    <name evidence="5" type="ORF">GNLVRS02_ARAD1D26466g</name>
</gene>
<keyword evidence="4" id="KW-1133">Transmembrane helix</keyword>
<dbReference type="EMBL" id="HG937694">
    <property type="protein sequence ID" value="CDP38082.1"/>
    <property type="molecule type" value="Genomic_DNA"/>
</dbReference>
<organism evidence="5">
    <name type="scientific">Blastobotrys adeninivorans</name>
    <name type="common">Yeast</name>
    <name type="synonym">Arxula adeninivorans</name>
    <dbReference type="NCBI Taxonomy" id="409370"/>
    <lineage>
        <taxon>Eukaryota</taxon>
        <taxon>Fungi</taxon>
        <taxon>Dikarya</taxon>
        <taxon>Ascomycota</taxon>
        <taxon>Saccharomycotina</taxon>
        <taxon>Dipodascomycetes</taxon>
        <taxon>Dipodascales</taxon>
        <taxon>Trichomonascaceae</taxon>
        <taxon>Blastobotrys</taxon>
    </lineage>
</organism>
<dbReference type="InterPro" id="IPR002347">
    <property type="entry name" value="SDR_fam"/>
</dbReference>
<dbReference type="Pfam" id="PF00106">
    <property type="entry name" value="adh_short"/>
    <property type="match status" value="1"/>
</dbReference>
<reference evidence="5" key="2">
    <citation type="submission" date="2014-06" db="EMBL/GenBank/DDBJ databases">
        <title>The complete genome of Blastobotrys (Arxula) adeninivorans LS3 - a yeast of biotechnological interest.</title>
        <authorList>
            <person name="Kunze G."/>
            <person name="Gaillardin C."/>
            <person name="Czernicka M."/>
            <person name="Durrens P."/>
            <person name="Martin T."/>
            <person name="Boer E."/>
            <person name="Gabaldon T."/>
            <person name="Cruz J."/>
            <person name="Talla E."/>
            <person name="Marck C."/>
            <person name="Goffeau A."/>
            <person name="Barbe V."/>
            <person name="Baret P."/>
            <person name="Baronian K."/>
            <person name="Beier S."/>
            <person name="Bleykasten C."/>
            <person name="Bode R."/>
            <person name="Casaregola S."/>
            <person name="Despons L."/>
            <person name="Fairhead C."/>
            <person name="Giersberg M."/>
            <person name="Gierski P."/>
            <person name="Hahnel U."/>
            <person name="Hartmann A."/>
            <person name="Jankowska D."/>
            <person name="Jubin C."/>
            <person name="Jung P."/>
            <person name="Lafontaine I."/>
            <person name="Leh-Louis V."/>
            <person name="Lemaire M."/>
            <person name="Marcet-Houben M."/>
            <person name="Mascher M."/>
            <person name="Morel G."/>
            <person name="Richard G.-F."/>
            <person name="Riechen J."/>
            <person name="Sacerdot C."/>
            <person name="Sarkar A."/>
            <person name="Savel G."/>
            <person name="Schacherer J."/>
            <person name="Sherman D."/>
            <person name="Straub M.-L."/>
            <person name="Stein N."/>
            <person name="Thierry A."/>
            <person name="Trautwein-Schult A."/>
            <person name="Westhof E."/>
            <person name="Worch S."/>
            <person name="Dujon B."/>
            <person name="Souciet J.-L."/>
            <person name="Wincker P."/>
            <person name="Scholz U."/>
            <person name="Neuveglise N."/>
        </authorList>
    </citation>
    <scope>NUCLEOTIDE SEQUENCE</scope>
    <source>
        <strain evidence="5">LS3</strain>
    </source>
</reference>
<evidence type="ECO:0000256" key="4">
    <source>
        <dbReference type="SAM" id="Phobius"/>
    </source>
</evidence>
<evidence type="ECO:0000256" key="3">
    <source>
        <dbReference type="RuleBase" id="RU000363"/>
    </source>
</evidence>
<dbReference type="SUPFAM" id="SSF51735">
    <property type="entry name" value="NAD(P)-binding Rossmann-fold domains"/>
    <property type="match status" value="1"/>
</dbReference>
<dbReference type="PANTHER" id="PTHR24322:SF736">
    <property type="entry name" value="RETINOL DEHYDROGENASE 10"/>
    <property type="match status" value="1"/>
</dbReference>
<dbReference type="PRINTS" id="PR00081">
    <property type="entry name" value="GDHRDH"/>
</dbReference>
<dbReference type="Gene3D" id="3.40.50.720">
    <property type="entry name" value="NAD(P)-binding Rossmann-like Domain"/>
    <property type="match status" value="1"/>
</dbReference>
<dbReference type="PhylomeDB" id="A0A060TGW6"/>
<dbReference type="InterPro" id="IPR036291">
    <property type="entry name" value="NAD(P)-bd_dom_sf"/>
</dbReference>
<comment type="similarity">
    <text evidence="1 3">Belongs to the short-chain dehydrogenases/reductases (SDR) family.</text>
</comment>
<protein>
    <submittedName>
        <fullName evidence="5">ARAD1D26466p</fullName>
    </submittedName>
</protein>
<name>A0A060TGW6_BLAAD</name>
<sequence length="367" mass="40372">MGVFFKWTPGSPFRPEVSRFDTSRLHMSGTLSVDDIHSILTQTVFHPGGCWVFFLYYSLRYFTTRDSGLVIGIWLSAAFAVAVEGWHGLDYLNQRYISRGFRPGKLDPSKDVVVVTGGASGLGQKIVAMLVVKGYKVAILDIRQWSLPVDNCLFVQCNVSDVNEVNKAYEKVKQKFGPATVLVNNAGIAVKKAIWDLTSSDISTTIETNLLSNFWTLKAILPDMIKHNRGYIVTVSSLIGQFGPAGLSSYSASKAGQIMLHDAVKHEVKDYNIGALLVTPSQMSGEMFGDTPTASEFFAPVISHNTMALAIVDAMESCRGGTLSLPLAAKHLHRLRVFPEGVSEFFRRLVRADEAILITHPRTSQGH</sequence>
<dbReference type="PANTHER" id="PTHR24322">
    <property type="entry name" value="PKSB"/>
    <property type="match status" value="1"/>
</dbReference>
<reference evidence="5" key="1">
    <citation type="submission" date="2014-02" db="EMBL/GenBank/DDBJ databases">
        <authorList>
            <person name="Genoscope - CEA"/>
        </authorList>
    </citation>
    <scope>NUCLEOTIDE SEQUENCE</scope>
    <source>
        <strain evidence="5">LS3</strain>
    </source>
</reference>
<keyword evidence="4" id="KW-0472">Membrane</keyword>
<keyword evidence="2" id="KW-0560">Oxidoreductase</keyword>
<keyword evidence="4" id="KW-0812">Transmembrane</keyword>